<feature type="region of interest" description="Disordered" evidence="1">
    <location>
        <begin position="63"/>
        <end position="135"/>
    </location>
</feature>
<feature type="compositionally biased region" description="Gly residues" evidence="1">
    <location>
        <begin position="77"/>
        <end position="125"/>
    </location>
</feature>
<sequence>MTFRPRALTLALATTLLLPLGISGSTAASPKPGATCAKSGQAIHMNAMVYTCVKSGKKLVWSKGVPEKKTPAPTGNGQPGNGQPGNGQPGNGQPGNGQPGNGQPGNGQPGNGQPGNGQPGNGQPGGSPTEQKPLLPDTSFLYMKRIGMSCSTNGVFGFTGGMLAICKNNIVKYALPTDIPAAPVGGYKTRPSWYPSLAQQQGQTSEPTCAPSSIKFTSPVVPIAEMAPSIPYGMMVAGHVTPIDHGYLGIKVLGKVQSTKTESDYVPVTSPAAGTITSIGNLGGPATIRVVIEHGCNVSTVYMVLNRLSGVLASYAEEMKVNGANKQVSIPVKAGEEFGRQRDNMIDFNVWDGTQWLSGFENPFAYTSGEAWKPFTADPLPFFTPELRTAIEANMQKTTSPRFGKIDYDVPGAASGNWFLDGTLGYSGRFISEIANATKELVGGAGASGKTEYDWSHLAIAPHEVDGSKWIFSTGWWSDPAGDPRQTLFNIEGSKPTPDKLTVASGMVAYQLVQFSPIEPATAPARIPGTMAPYAVGYTLGAGMPSAVVALQMNADGSLSIEINTTMTQASQFTAFTSAKRTYRR</sequence>
<dbReference type="EMBL" id="CAEZXB010000047">
    <property type="protein sequence ID" value="CAB4687887.1"/>
    <property type="molecule type" value="Genomic_DNA"/>
</dbReference>
<gene>
    <name evidence="2" type="ORF">UFOPK2342_01584</name>
</gene>
<dbReference type="AlphaFoldDB" id="A0A6J6NNA0"/>
<name>A0A6J6NNA0_9ZZZZ</name>
<proteinExistence type="predicted"/>
<evidence type="ECO:0000313" key="2">
    <source>
        <dbReference type="EMBL" id="CAB4687887.1"/>
    </source>
</evidence>
<evidence type="ECO:0000256" key="1">
    <source>
        <dbReference type="SAM" id="MobiDB-lite"/>
    </source>
</evidence>
<organism evidence="2">
    <name type="scientific">freshwater metagenome</name>
    <dbReference type="NCBI Taxonomy" id="449393"/>
    <lineage>
        <taxon>unclassified sequences</taxon>
        <taxon>metagenomes</taxon>
        <taxon>ecological metagenomes</taxon>
    </lineage>
</organism>
<protein>
    <submittedName>
        <fullName evidence="2">Unannotated protein</fullName>
    </submittedName>
</protein>
<reference evidence="2" key="1">
    <citation type="submission" date="2020-05" db="EMBL/GenBank/DDBJ databases">
        <authorList>
            <person name="Chiriac C."/>
            <person name="Salcher M."/>
            <person name="Ghai R."/>
            <person name="Kavagutti S V."/>
        </authorList>
    </citation>
    <scope>NUCLEOTIDE SEQUENCE</scope>
</reference>
<accession>A0A6J6NNA0</accession>